<feature type="compositionally biased region" description="Polar residues" evidence="1">
    <location>
        <begin position="1"/>
        <end position="30"/>
    </location>
</feature>
<feature type="region of interest" description="Disordered" evidence="1">
    <location>
        <begin position="1"/>
        <end position="31"/>
    </location>
</feature>
<dbReference type="EMBL" id="JAANQT010021418">
    <property type="protein sequence ID" value="KAG1270469.1"/>
    <property type="molecule type" value="Genomic_DNA"/>
</dbReference>
<keyword evidence="3" id="KW-1185">Reference proteome</keyword>
<reference evidence="2" key="1">
    <citation type="journal article" date="2020" name="Microb. Genom.">
        <title>Genetic diversity of clinical and environmental Mucorales isolates obtained from an investigation of mucormycosis cases among solid organ transplant recipients.</title>
        <authorList>
            <person name="Nguyen M.H."/>
            <person name="Kaul D."/>
            <person name="Muto C."/>
            <person name="Cheng S.J."/>
            <person name="Richter R.A."/>
            <person name="Bruno V.M."/>
            <person name="Liu G."/>
            <person name="Beyhan S."/>
            <person name="Sundermann A.J."/>
            <person name="Mounaud S."/>
            <person name="Pasculle A.W."/>
            <person name="Nierman W.C."/>
            <person name="Driscoll E."/>
            <person name="Cumbie R."/>
            <person name="Clancy C.J."/>
            <person name="Dupont C.L."/>
        </authorList>
    </citation>
    <scope>NUCLEOTIDE SEQUENCE</scope>
    <source>
        <strain evidence="2">GL11</strain>
    </source>
</reference>
<name>A0A9P7BI42_RHIOR</name>
<gene>
    <name evidence="2" type="ORF">G6F64_015646</name>
</gene>
<accession>A0A9P7BI42</accession>
<comment type="caution">
    <text evidence="2">The sequence shown here is derived from an EMBL/GenBank/DDBJ whole genome shotgun (WGS) entry which is preliminary data.</text>
</comment>
<sequence length="76" mass="8148">MPLSVRNRSSTSDSCSMVGTRNSASRSQRPLVSCRPATLGSPISRFTILRVSWPSTAMLIQATMSSVSTSGRSRTV</sequence>
<protein>
    <submittedName>
        <fullName evidence="2">Uncharacterized protein</fullName>
    </submittedName>
</protein>
<evidence type="ECO:0000313" key="3">
    <source>
        <dbReference type="Proteomes" id="UP000716291"/>
    </source>
</evidence>
<organism evidence="2 3">
    <name type="scientific">Rhizopus oryzae</name>
    <name type="common">Mucormycosis agent</name>
    <name type="synonym">Rhizopus arrhizus var. delemar</name>
    <dbReference type="NCBI Taxonomy" id="64495"/>
    <lineage>
        <taxon>Eukaryota</taxon>
        <taxon>Fungi</taxon>
        <taxon>Fungi incertae sedis</taxon>
        <taxon>Mucoromycota</taxon>
        <taxon>Mucoromycotina</taxon>
        <taxon>Mucoromycetes</taxon>
        <taxon>Mucorales</taxon>
        <taxon>Mucorineae</taxon>
        <taxon>Rhizopodaceae</taxon>
        <taxon>Rhizopus</taxon>
    </lineage>
</organism>
<proteinExistence type="predicted"/>
<evidence type="ECO:0000256" key="1">
    <source>
        <dbReference type="SAM" id="MobiDB-lite"/>
    </source>
</evidence>
<evidence type="ECO:0000313" key="2">
    <source>
        <dbReference type="EMBL" id="KAG1270469.1"/>
    </source>
</evidence>
<dbReference type="Proteomes" id="UP000716291">
    <property type="component" value="Unassembled WGS sequence"/>
</dbReference>
<dbReference type="AlphaFoldDB" id="A0A9P7BI42"/>